<protein>
    <submittedName>
        <fullName evidence="1">Uncharacterized protein</fullName>
    </submittedName>
</protein>
<proteinExistence type="predicted"/>
<reference evidence="1 2" key="1">
    <citation type="submission" date="2017-06" db="EMBL/GenBank/DDBJ databases">
        <title>Genome Sequencing of the methanotroph Methylovulum psychrotolerants str. HV10-M2 isolated from a high-altitude environment.</title>
        <authorList>
            <person name="Mateos-Rivera A."/>
        </authorList>
    </citation>
    <scope>NUCLEOTIDE SEQUENCE [LARGE SCALE GENOMIC DNA]</scope>
    <source>
        <strain evidence="1 2">HV10_M2</strain>
    </source>
</reference>
<evidence type="ECO:0000313" key="2">
    <source>
        <dbReference type="Proteomes" id="UP000197019"/>
    </source>
</evidence>
<dbReference type="OrthoDB" id="207428at2"/>
<organism evidence="1 2">
    <name type="scientific">Methylovulum psychrotolerans</name>
    <dbReference type="NCBI Taxonomy" id="1704499"/>
    <lineage>
        <taxon>Bacteria</taxon>
        <taxon>Pseudomonadati</taxon>
        <taxon>Pseudomonadota</taxon>
        <taxon>Gammaproteobacteria</taxon>
        <taxon>Methylococcales</taxon>
        <taxon>Methylococcaceae</taxon>
        <taxon>Methylovulum</taxon>
    </lineage>
</organism>
<dbReference type="RefSeq" id="WP_088621146.1">
    <property type="nucleotide sequence ID" value="NZ_CP022129.1"/>
</dbReference>
<dbReference type="KEGG" id="mpsy:CEK71_20640"/>
<keyword evidence="2" id="KW-1185">Reference proteome</keyword>
<dbReference type="EMBL" id="CP022129">
    <property type="protein sequence ID" value="ASF48276.1"/>
    <property type="molecule type" value="Genomic_DNA"/>
</dbReference>
<accession>A0A1Z4C400</accession>
<dbReference type="Proteomes" id="UP000197019">
    <property type="component" value="Chromosome"/>
</dbReference>
<gene>
    <name evidence="1" type="ORF">CEK71_20640</name>
</gene>
<sequence length="90" mass="10209">MTASRSFQQLVFAGVLFLVLSVWAWRQLDERPVNAQGWGSDWSGWETWLRPLGNQAARGQVGVNLGELRDLAWNESTVTRPDKRHRQGGC</sequence>
<name>A0A1Z4C400_9GAMM</name>
<dbReference type="AlphaFoldDB" id="A0A1Z4C400"/>
<evidence type="ECO:0000313" key="1">
    <source>
        <dbReference type="EMBL" id="ASF48276.1"/>
    </source>
</evidence>